<evidence type="ECO:0000256" key="1">
    <source>
        <dbReference type="ARBA" id="ARBA00022630"/>
    </source>
</evidence>
<dbReference type="EC" id="1.6.5.-" evidence="6"/>
<dbReference type="Gene3D" id="3.40.50.360">
    <property type="match status" value="1"/>
</dbReference>
<dbReference type="InterPro" id="IPR050104">
    <property type="entry name" value="FMN-dep_NADH:Q_OxRdtase_AzoR1"/>
</dbReference>
<dbReference type="HAMAP" id="MF_01216">
    <property type="entry name" value="Azoreductase_type1"/>
    <property type="match status" value="1"/>
</dbReference>
<sequence>MKTLIINAHPDFTNIGDHYSLQLQQHFIKGVQEKYPNNEITIFNLYQQEIPRLDCTDKGLFTAWNTEDTKNAQIISTQQTHQKLLSQFLSHHRVVITLPVHNFNIPSRLKDYLDNVMIAGKAFRYVHNGSVPLLTDDRKLIVLQASGSIYTQNDRYTNLDFSVQYLKEIFTNIMGFNSFELVRAQGTSTSYWNEHSLKESFANLNKKMAEFYS</sequence>
<proteinExistence type="inferred from homology"/>
<dbReference type="PANTHER" id="PTHR43741:SF4">
    <property type="entry name" value="FMN-DEPENDENT NADH:QUINONE OXIDOREDUCTASE"/>
    <property type="match status" value="1"/>
</dbReference>
<evidence type="ECO:0000256" key="4">
    <source>
        <dbReference type="ARBA" id="ARBA00023027"/>
    </source>
</evidence>
<accession>A0A839H5W3</accession>
<dbReference type="GO" id="GO:0016652">
    <property type="term" value="F:oxidoreductase activity, acting on NAD(P)H as acceptor"/>
    <property type="evidence" value="ECO:0007669"/>
    <property type="project" value="UniProtKB-UniRule"/>
</dbReference>
<comment type="cofactor">
    <cofactor evidence="6">
        <name>FMN</name>
        <dbReference type="ChEBI" id="CHEBI:58210"/>
    </cofactor>
    <text evidence="6">Binds 1 FMN per subunit.</text>
</comment>
<evidence type="ECO:0000256" key="5">
    <source>
        <dbReference type="ARBA" id="ARBA00048542"/>
    </source>
</evidence>
<comment type="catalytic activity">
    <reaction evidence="5">
        <text>N,N-dimethyl-1,4-phenylenediamine + anthranilate + 2 NAD(+) = 2-(4-dimethylaminophenyl)diazenylbenzoate + 2 NADH + 2 H(+)</text>
        <dbReference type="Rhea" id="RHEA:55872"/>
        <dbReference type="ChEBI" id="CHEBI:15378"/>
        <dbReference type="ChEBI" id="CHEBI:15783"/>
        <dbReference type="ChEBI" id="CHEBI:16567"/>
        <dbReference type="ChEBI" id="CHEBI:57540"/>
        <dbReference type="ChEBI" id="CHEBI:57945"/>
        <dbReference type="ChEBI" id="CHEBI:71579"/>
        <dbReference type="EC" id="1.7.1.17"/>
    </reaction>
    <physiologicalReaction direction="right-to-left" evidence="5">
        <dbReference type="Rhea" id="RHEA:55874"/>
    </physiologicalReaction>
</comment>
<dbReference type="InterPro" id="IPR023048">
    <property type="entry name" value="NADH:quinone_OxRdtase_FMN_depd"/>
</dbReference>
<dbReference type="EC" id="1.7.1.17" evidence="6"/>
<keyword evidence="2 6" id="KW-0288">FMN</keyword>
<dbReference type="InterPro" id="IPR029039">
    <property type="entry name" value="Flavoprotein-like_sf"/>
</dbReference>
<dbReference type="GO" id="GO:0010181">
    <property type="term" value="F:FMN binding"/>
    <property type="evidence" value="ECO:0007669"/>
    <property type="project" value="UniProtKB-UniRule"/>
</dbReference>
<comment type="catalytic activity">
    <reaction evidence="6">
        <text>2 a quinone + NADH + H(+) = 2 a 1,4-benzosemiquinone + NAD(+)</text>
        <dbReference type="Rhea" id="RHEA:65952"/>
        <dbReference type="ChEBI" id="CHEBI:15378"/>
        <dbReference type="ChEBI" id="CHEBI:57540"/>
        <dbReference type="ChEBI" id="CHEBI:57945"/>
        <dbReference type="ChEBI" id="CHEBI:132124"/>
        <dbReference type="ChEBI" id="CHEBI:134225"/>
    </reaction>
</comment>
<evidence type="ECO:0000256" key="2">
    <source>
        <dbReference type="ARBA" id="ARBA00022643"/>
    </source>
</evidence>
<comment type="function">
    <text evidence="6">Also exhibits azoreductase activity. Catalyzes the reductive cleavage of the azo bond in aromatic azo compounds to the corresponding amines.</text>
</comment>
<evidence type="ECO:0000313" key="8">
    <source>
        <dbReference type="EMBL" id="MBB1124100.1"/>
    </source>
</evidence>
<comment type="similarity">
    <text evidence="6">Belongs to the azoreductase type 1 family.</text>
</comment>
<comment type="caution">
    <text evidence="6">Lacks conserved residue(s) required for the propagation of feature annotation.</text>
</comment>
<dbReference type="AlphaFoldDB" id="A0A839H5W3"/>
<comment type="subunit">
    <text evidence="6">Homodimer.</text>
</comment>
<comment type="function">
    <text evidence="6">Quinone reductase that provides resistance to thiol-specific stress caused by electrophilic quinones.</text>
</comment>
<protein>
    <recommendedName>
        <fullName evidence="6">FMN dependent NADH:quinone oxidoreductase</fullName>
        <ecNumber evidence="6">1.6.5.-</ecNumber>
    </recommendedName>
    <alternativeName>
        <fullName evidence="6">Azo-dye reductase</fullName>
    </alternativeName>
    <alternativeName>
        <fullName evidence="6">FMN-dependent NADH-azo compound oxidoreductase</fullName>
    </alternativeName>
    <alternativeName>
        <fullName evidence="6">FMN-dependent NADH-azoreductase</fullName>
        <ecNumber evidence="6">1.7.1.17</ecNumber>
    </alternativeName>
</protein>
<dbReference type="SUPFAM" id="SSF52218">
    <property type="entry name" value="Flavoproteins"/>
    <property type="match status" value="1"/>
</dbReference>
<keyword evidence="3 6" id="KW-0560">Oxidoreductase</keyword>
<reference evidence="8 9" key="1">
    <citation type="submission" date="2020-07" db="EMBL/GenBank/DDBJ databases">
        <title>Description of Limosilactobacillus balticus sp. nov., Limosilactobacillus agrestis sp. nov., Limosilactobacillus albertensis sp. nov., Limosilactobacillus rudii sp. nov., Limosilactobacillus fastidiosus sp. nov., five novel Limosilactobacillus species isolated from the vertebrate gastrointestinal tract, and proposal of 6 subspecies of Limosilactobacillus reuteri adapted to the gastrointestinal tract of specific vertebrate hosts.</title>
        <authorList>
            <person name="Li F."/>
            <person name="Cheng C."/>
            <person name="Zheng J."/>
            <person name="Quevedo R.M."/>
            <person name="Li J."/>
            <person name="Roos S."/>
            <person name="Gaenzle M.G."/>
            <person name="Walter J."/>
        </authorList>
    </citation>
    <scope>NUCLEOTIDE SEQUENCE [LARGE SCALE GENOMIC DNA]</scope>
    <source>
        <strain evidence="8 9">Lr3000</strain>
    </source>
</reference>
<evidence type="ECO:0000256" key="3">
    <source>
        <dbReference type="ARBA" id="ARBA00023002"/>
    </source>
</evidence>
<dbReference type="RefSeq" id="WP_182603051.1">
    <property type="nucleotide sequence ID" value="NZ_JACIVD010000069.1"/>
</dbReference>
<evidence type="ECO:0000256" key="6">
    <source>
        <dbReference type="HAMAP-Rule" id="MF_01216"/>
    </source>
</evidence>
<dbReference type="PANTHER" id="PTHR43741">
    <property type="entry name" value="FMN-DEPENDENT NADH-AZOREDUCTASE 1"/>
    <property type="match status" value="1"/>
</dbReference>
<dbReference type="GO" id="GO:0016655">
    <property type="term" value="F:oxidoreductase activity, acting on NAD(P)H, quinone or similar compound as acceptor"/>
    <property type="evidence" value="ECO:0007669"/>
    <property type="project" value="InterPro"/>
</dbReference>
<evidence type="ECO:0000259" key="7">
    <source>
        <dbReference type="Pfam" id="PF02525"/>
    </source>
</evidence>
<dbReference type="GO" id="GO:0009055">
    <property type="term" value="F:electron transfer activity"/>
    <property type="evidence" value="ECO:0007669"/>
    <property type="project" value="UniProtKB-UniRule"/>
</dbReference>
<comment type="caution">
    <text evidence="8">The sequence shown here is derived from an EMBL/GenBank/DDBJ whole genome shotgun (WGS) entry which is preliminary data.</text>
</comment>
<dbReference type="InterPro" id="IPR003680">
    <property type="entry name" value="Flavodoxin_fold"/>
</dbReference>
<organism evidence="8 9">
    <name type="scientific">Limosilactobacillus albertensis</name>
    <dbReference type="NCBI Taxonomy" id="2759752"/>
    <lineage>
        <taxon>Bacteria</taxon>
        <taxon>Bacillati</taxon>
        <taxon>Bacillota</taxon>
        <taxon>Bacilli</taxon>
        <taxon>Lactobacillales</taxon>
        <taxon>Lactobacillaceae</taxon>
        <taxon>Limosilactobacillus</taxon>
    </lineage>
</organism>
<feature type="domain" description="Flavodoxin-like fold" evidence="7">
    <location>
        <begin position="1"/>
        <end position="206"/>
    </location>
</feature>
<dbReference type="EMBL" id="JACIVD010000069">
    <property type="protein sequence ID" value="MBB1124100.1"/>
    <property type="molecule type" value="Genomic_DNA"/>
</dbReference>
<evidence type="ECO:0000313" key="9">
    <source>
        <dbReference type="Proteomes" id="UP000547628"/>
    </source>
</evidence>
<gene>
    <name evidence="6" type="primary">azoR</name>
    <name evidence="8" type="ORF">H5S41_09050</name>
</gene>
<dbReference type="Pfam" id="PF02525">
    <property type="entry name" value="Flavodoxin_2"/>
    <property type="match status" value="1"/>
</dbReference>
<dbReference type="Proteomes" id="UP000547628">
    <property type="component" value="Unassembled WGS sequence"/>
</dbReference>
<keyword evidence="4 6" id="KW-0520">NAD</keyword>
<name>A0A839H5W3_9LACO</name>
<keyword evidence="1 6" id="KW-0285">Flavoprotein</keyword>